<feature type="compositionally biased region" description="Basic residues" evidence="1">
    <location>
        <begin position="1"/>
        <end position="16"/>
    </location>
</feature>
<dbReference type="Proteomes" id="UP000215914">
    <property type="component" value="Chromosome 14"/>
</dbReference>
<evidence type="ECO:0000313" key="3">
    <source>
        <dbReference type="Proteomes" id="UP000215914"/>
    </source>
</evidence>
<dbReference type="InParanoid" id="A0A251SGN9"/>
<proteinExistence type="predicted"/>
<organism evidence="2 3">
    <name type="scientific">Helianthus annuus</name>
    <name type="common">Common sunflower</name>
    <dbReference type="NCBI Taxonomy" id="4232"/>
    <lineage>
        <taxon>Eukaryota</taxon>
        <taxon>Viridiplantae</taxon>
        <taxon>Streptophyta</taxon>
        <taxon>Embryophyta</taxon>
        <taxon>Tracheophyta</taxon>
        <taxon>Spermatophyta</taxon>
        <taxon>Magnoliopsida</taxon>
        <taxon>eudicotyledons</taxon>
        <taxon>Gunneridae</taxon>
        <taxon>Pentapetalae</taxon>
        <taxon>asterids</taxon>
        <taxon>campanulids</taxon>
        <taxon>Asterales</taxon>
        <taxon>Asteraceae</taxon>
        <taxon>Asteroideae</taxon>
        <taxon>Heliantheae alliance</taxon>
        <taxon>Heliantheae</taxon>
        <taxon>Helianthus</taxon>
    </lineage>
</organism>
<evidence type="ECO:0000256" key="1">
    <source>
        <dbReference type="SAM" id="MobiDB-lite"/>
    </source>
</evidence>
<protein>
    <submittedName>
        <fullName evidence="2">Uncharacterized protein</fullName>
    </submittedName>
</protein>
<dbReference type="AlphaFoldDB" id="A0A251SGN9"/>
<keyword evidence="3" id="KW-1185">Reference proteome</keyword>
<accession>A0A251SGN9</accession>
<gene>
    <name evidence="2" type="ORF">HannXRQ_Chr14g0440711</name>
</gene>
<feature type="region of interest" description="Disordered" evidence="1">
    <location>
        <begin position="1"/>
        <end position="27"/>
    </location>
</feature>
<sequence>MWHNSKKKRAGSGRRKPPSDNTSIDTSFSRKSLQFLRIQRRRWHMGGGHGWWSSK</sequence>
<reference evidence="3" key="1">
    <citation type="journal article" date="2017" name="Nature">
        <title>The sunflower genome provides insights into oil metabolism, flowering and Asterid evolution.</title>
        <authorList>
            <person name="Badouin H."/>
            <person name="Gouzy J."/>
            <person name="Grassa C.J."/>
            <person name="Murat F."/>
            <person name="Staton S.E."/>
            <person name="Cottret L."/>
            <person name="Lelandais-Briere C."/>
            <person name="Owens G.L."/>
            <person name="Carrere S."/>
            <person name="Mayjonade B."/>
            <person name="Legrand L."/>
            <person name="Gill N."/>
            <person name="Kane N.C."/>
            <person name="Bowers J.E."/>
            <person name="Hubner S."/>
            <person name="Bellec A."/>
            <person name="Berard A."/>
            <person name="Berges H."/>
            <person name="Blanchet N."/>
            <person name="Boniface M.C."/>
            <person name="Brunel D."/>
            <person name="Catrice O."/>
            <person name="Chaidir N."/>
            <person name="Claudel C."/>
            <person name="Donnadieu C."/>
            <person name="Faraut T."/>
            <person name="Fievet G."/>
            <person name="Helmstetter N."/>
            <person name="King M."/>
            <person name="Knapp S.J."/>
            <person name="Lai Z."/>
            <person name="Le Paslier M.C."/>
            <person name="Lippi Y."/>
            <person name="Lorenzon L."/>
            <person name="Mandel J.R."/>
            <person name="Marage G."/>
            <person name="Marchand G."/>
            <person name="Marquand E."/>
            <person name="Bret-Mestries E."/>
            <person name="Morien E."/>
            <person name="Nambeesan S."/>
            <person name="Nguyen T."/>
            <person name="Pegot-Espagnet P."/>
            <person name="Pouilly N."/>
            <person name="Raftis F."/>
            <person name="Sallet E."/>
            <person name="Schiex T."/>
            <person name="Thomas J."/>
            <person name="Vandecasteele C."/>
            <person name="Vares D."/>
            <person name="Vear F."/>
            <person name="Vautrin S."/>
            <person name="Crespi M."/>
            <person name="Mangin B."/>
            <person name="Burke J.M."/>
            <person name="Salse J."/>
            <person name="Munos S."/>
            <person name="Vincourt P."/>
            <person name="Rieseberg L.H."/>
            <person name="Langlade N.B."/>
        </authorList>
    </citation>
    <scope>NUCLEOTIDE SEQUENCE [LARGE SCALE GENOMIC DNA]</scope>
    <source>
        <strain evidence="3">cv. SF193</strain>
    </source>
</reference>
<name>A0A251SGN9_HELAN</name>
<dbReference type="EMBL" id="CM007903">
    <property type="protein sequence ID" value="OTF97989.1"/>
    <property type="molecule type" value="Genomic_DNA"/>
</dbReference>
<evidence type="ECO:0000313" key="2">
    <source>
        <dbReference type="EMBL" id="OTF97989.1"/>
    </source>
</evidence>